<keyword evidence="1 4" id="KW-0349">Heme</keyword>
<feature type="domain" description="Cytochrome c" evidence="5">
    <location>
        <begin position="318"/>
        <end position="470"/>
    </location>
</feature>
<dbReference type="PROSITE" id="PS51007">
    <property type="entry name" value="CYTC"/>
    <property type="match status" value="1"/>
</dbReference>
<dbReference type="InterPro" id="IPR051395">
    <property type="entry name" value="Cytochrome_c_Peroxidase/MauG"/>
</dbReference>
<accession>A0ABT5E6F9</accession>
<dbReference type="PANTHER" id="PTHR30600:SF9">
    <property type="entry name" value="BLR7738 PROTEIN"/>
    <property type="match status" value="1"/>
</dbReference>
<protein>
    <recommendedName>
        <fullName evidence="5">Cytochrome c domain-containing protein</fullName>
    </recommendedName>
</protein>
<evidence type="ECO:0000259" key="5">
    <source>
        <dbReference type="PROSITE" id="PS51007"/>
    </source>
</evidence>
<evidence type="ECO:0000256" key="3">
    <source>
        <dbReference type="ARBA" id="ARBA00023004"/>
    </source>
</evidence>
<evidence type="ECO:0000313" key="7">
    <source>
        <dbReference type="Proteomes" id="UP001221686"/>
    </source>
</evidence>
<dbReference type="Proteomes" id="UP001221686">
    <property type="component" value="Unassembled WGS sequence"/>
</dbReference>
<keyword evidence="7" id="KW-1185">Reference proteome</keyword>
<evidence type="ECO:0000256" key="4">
    <source>
        <dbReference type="PROSITE-ProRule" id="PRU00433"/>
    </source>
</evidence>
<dbReference type="RefSeq" id="WP_272089947.1">
    <property type="nucleotide sequence ID" value="NZ_JAQNDL010000003.1"/>
</dbReference>
<evidence type="ECO:0000256" key="2">
    <source>
        <dbReference type="ARBA" id="ARBA00022723"/>
    </source>
</evidence>
<dbReference type="SUPFAM" id="SSF46626">
    <property type="entry name" value="Cytochrome c"/>
    <property type="match status" value="1"/>
</dbReference>
<dbReference type="PANTHER" id="PTHR30600">
    <property type="entry name" value="CYTOCHROME C PEROXIDASE-RELATED"/>
    <property type="match status" value="1"/>
</dbReference>
<reference evidence="6 7" key="1">
    <citation type="submission" date="2022-11" db="EMBL/GenBank/DDBJ databases">
        <title>Minimal conservation of predation-associated metabolite biosynthetic gene clusters underscores biosynthetic potential of Myxococcota including descriptions for ten novel species: Archangium lansinium sp. nov., Myxococcus landrumus sp. nov., Nannocystis bai.</title>
        <authorList>
            <person name="Ahearne A."/>
            <person name="Stevens C."/>
            <person name="Dowd S."/>
        </authorList>
    </citation>
    <scope>NUCLEOTIDE SEQUENCE [LARGE SCALE GENOMIC DNA]</scope>
    <source>
        <strain evidence="6 7">BB15-2</strain>
    </source>
</reference>
<organism evidence="6 7">
    <name type="scientific">Nannocystis bainbridge</name>
    <dbReference type="NCBI Taxonomy" id="2995303"/>
    <lineage>
        <taxon>Bacteria</taxon>
        <taxon>Pseudomonadati</taxon>
        <taxon>Myxococcota</taxon>
        <taxon>Polyangia</taxon>
        <taxon>Nannocystales</taxon>
        <taxon>Nannocystaceae</taxon>
        <taxon>Nannocystis</taxon>
    </lineage>
</organism>
<comment type="caution">
    <text evidence="6">The sequence shown here is derived from an EMBL/GenBank/DDBJ whole genome shotgun (WGS) entry which is preliminary data.</text>
</comment>
<keyword evidence="3 4" id="KW-0408">Iron</keyword>
<evidence type="ECO:0000313" key="6">
    <source>
        <dbReference type="EMBL" id="MDC0721444.1"/>
    </source>
</evidence>
<dbReference type="InterPro" id="IPR009056">
    <property type="entry name" value="Cyt_c-like_dom"/>
</dbReference>
<gene>
    <name evidence="6" type="ORF">POL25_31345</name>
</gene>
<proteinExistence type="predicted"/>
<dbReference type="InterPro" id="IPR036909">
    <property type="entry name" value="Cyt_c-like_dom_sf"/>
</dbReference>
<keyword evidence="2 4" id="KW-0479">Metal-binding</keyword>
<sequence>MAAVRVFHVRRPRWRRPLTIAAIALAAVIAIVGLVPWSCASRPGDRASLNREVTAAAAVDADDLARGRRDFYAEDFGNEVFFSDVMGVLRGPLRAWPAARALFKLRGAGTTDLEIELAEDLTIGGQTFARGSKLGTGLDVAAGSFLPLGVVVHMSRYELRVGITCALCHSTVDPETKQVIHGAANSDLQAGLLVALAPNSAAFRAHTDIAPLPDLAAVEAAVDRTLAAWPPGSFDATLDGAANPTRIPDVFVHEEAPYGWTGSSRAGPLSGLALYINGPTALHAVSAPYVEPPEWQRIVAMAAWQDALRPPEVVVDAAAAARGRQVFTRAGCERCHAGPAYTTQSVLPHARVGTDPARANGQSGYKIPGLVGLWWSAPYLHDGGVAVAPGESVVGVGNIRARGFPLDPRASLRALLDRELRARVIAANHADTARWELHVRGVGHEFWVDPGAGFTPAEQGALVEHLLSLRIPGG</sequence>
<dbReference type="EMBL" id="JAQNDL010000003">
    <property type="protein sequence ID" value="MDC0721444.1"/>
    <property type="molecule type" value="Genomic_DNA"/>
</dbReference>
<dbReference type="Gene3D" id="1.10.760.10">
    <property type="entry name" value="Cytochrome c-like domain"/>
    <property type="match status" value="1"/>
</dbReference>
<name>A0ABT5E6F9_9BACT</name>
<evidence type="ECO:0000256" key="1">
    <source>
        <dbReference type="ARBA" id="ARBA00022617"/>
    </source>
</evidence>